<gene>
    <name evidence="1" type="ORF">BHC57_05700</name>
</gene>
<dbReference type="GO" id="GO:0009295">
    <property type="term" value="C:nucleoid"/>
    <property type="evidence" value="ECO:0007669"/>
    <property type="project" value="InterPro"/>
</dbReference>
<dbReference type="Pfam" id="PF04245">
    <property type="entry name" value="NA37"/>
    <property type="match status" value="1"/>
</dbReference>
<dbReference type="Proteomes" id="UP000230463">
    <property type="component" value="Unassembled WGS sequence"/>
</dbReference>
<dbReference type="EMBL" id="MEIU01000057">
    <property type="protein sequence ID" value="PIT60153.1"/>
    <property type="molecule type" value="Genomic_DNA"/>
</dbReference>
<reference evidence="1 2" key="1">
    <citation type="journal article" date="2017" name="MBio">
        <title>Type VI secretion-mediated competition in the bee gut microbiome.</title>
        <authorList>
            <person name="Steele M.I."/>
            <person name="Kwong W.K."/>
            <person name="Powell J.E."/>
            <person name="Whiteley M."/>
            <person name="Moran N.A."/>
        </authorList>
    </citation>
    <scope>NUCLEOTIDE SEQUENCE [LARGE SCALE GENOMIC DNA]</scope>
    <source>
        <strain evidence="1 2">HK3</strain>
    </source>
</reference>
<organism evidence="1 2">
    <name type="scientific">Snodgrassella alvi</name>
    <dbReference type="NCBI Taxonomy" id="1196083"/>
    <lineage>
        <taxon>Bacteria</taxon>
        <taxon>Pseudomonadati</taxon>
        <taxon>Pseudomonadota</taxon>
        <taxon>Betaproteobacteria</taxon>
        <taxon>Neisseriales</taxon>
        <taxon>Neisseriaceae</taxon>
        <taxon>Snodgrassella</taxon>
    </lineage>
</organism>
<accession>A0A855FXH7</accession>
<comment type="caution">
    <text evidence="1">The sequence shown here is derived from an EMBL/GenBank/DDBJ whole genome shotgun (WGS) entry which is preliminary data.</text>
</comment>
<dbReference type="InterPro" id="IPR007358">
    <property type="entry name" value="Nucleoid_associated_NdpA"/>
</dbReference>
<dbReference type="AlphaFoldDB" id="A0A855FXH7"/>
<name>A0A855FXH7_9NEIS</name>
<dbReference type="OrthoDB" id="9153118at2"/>
<proteinExistence type="predicted"/>
<protein>
    <recommendedName>
        <fullName evidence="3">Nucleoid-associated protein</fullName>
    </recommendedName>
</protein>
<evidence type="ECO:0000313" key="1">
    <source>
        <dbReference type="EMBL" id="PIT60153.1"/>
    </source>
</evidence>
<sequence length="340" mass="38484">MSKETLEIGETVVQAVILHQIGNRLRKEPLVVADKCFSINDSISNVILGGYLKGIVNNKNRYTINSENDLRLNDVFYHTSQFFEKKISFIDLSQKLATHLYTCCHHPNIGAGDLFIILFDCLKCNNEYRSAIGIYKSEIKQKYLAAVSDGSKNQLEIYSGINPDLIDKGALVVDGSEVIYAIDRLSSRTKYWIEDFLKAKQVPNENIKAVLTANVIEKIRNDICDPIKKQDFGRDILKLCKNRDFLINQEIEEISKKYVSPNSWSEELGKLMNQKGMVGIENINISTKNLQNKLKKIFNQVSLGNDISLIIPNDYSLCDVNLTVNQENISINIVLEAENG</sequence>
<evidence type="ECO:0008006" key="3">
    <source>
        <dbReference type="Google" id="ProtNLM"/>
    </source>
</evidence>
<evidence type="ECO:0000313" key="2">
    <source>
        <dbReference type="Proteomes" id="UP000230463"/>
    </source>
</evidence>